<keyword evidence="3" id="KW-1185">Reference proteome</keyword>
<feature type="compositionally biased region" description="Basic and acidic residues" evidence="1">
    <location>
        <begin position="33"/>
        <end position="64"/>
    </location>
</feature>
<feature type="compositionally biased region" description="Polar residues" evidence="1">
    <location>
        <begin position="85"/>
        <end position="101"/>
    </location>
</feature>
<gene>
    <name evidence="2" type="ORF">V6N11_036087</name>
</gene>
<name>A0ABR2R9E3_9ROSI</name>
<feature type="region of interest" description="Disordered" evidence="1">
    <location>
        <begin position="24"/>
        <end position="127"/>
    </location>
</feature>
<accession>A0ABR2R9E3</accession>
<dbReference type="EMBL" id="JBBPBN010000024">
    <property type="protein sequence ID" value="KAK9009555.1"/>
    <property type="molecule type" value="Genomic_DNA"/>
</dbReference>
<reference evidence="2 3" key="1">
    <citation type="journal article" date="2024" name="G3 (Bethesda)">
        <title>Genome assembly of Hibiscus sabdariffa L. provides insights into metabolisms of medicinal natural products.</title>
        <authorList>
            <person name="Kim T."/>
        </authorList>
    </citation>
    <scope>NUCLEOTIDE SEQUENCE [LARGE SCALE GENOMIC DNA]</scope>
    <source>
        <strain evidence="2">TK-2024</strain>
        <tissue evidence="2">Old leaves</tissue>
    </source>
</reference>
<evidence type="ECO:0000313" key="3">
    <source>
        <dbReference type="Proteomes" id="UP001396334"/>
    </source>
</evidence>
<protein>
    <submittedName>
        <fullName evidence="2">Uncharacterized protein</fullName>
    </submittedName>
</protein>
<evidence type="ECO:0000313" key="2">
    <source>
        <dbReference type="EMBL" id="KAK9009555.1"/>
    </source>
</evidence>
<comment type="caution">
    <text evidence="2">The sequence shown here is derived from an EMBL/GenBank/DDBJ whole genome shotgun (WGS) entry which is preliminary data.</text>
</comment>
<dbReference type="Proteomes" id="UP001396334">
    <property type="component" value="Unassembled WGS sequence"/>
</dbReference>
<proteinExistence type="predicted"/>
<organism evidence="2 3">
    <name type="scientific">Hibiscus sabdariffa</name>
    <name type="common">roselle</name>
    <dbReference type="NCBI Taxonomy" id="183260"/>
    <lineage>
        <taxon>Eukaryota</taxon>
        <taxon>Viridiplantae</taxon>
        <taxon>Streptophyta</taxon>
        <taxon>Embryophyta</taxon>
        <taxon>Tracheophyta</taxon>
        <taxon>Spermatophyta</taxon>
        <taxon>Magnoliopsida</taxon>
        <taxon>eudicotyledons</taxon>
        <taxon>Gunneridae</taxon>
        <taxon>Pentapetalae</taxon>
        <taxon>rosids</taxon>
        <taxon>malvids</taxon>
        <taxon>Malvales</taxon>
        <taxon>Malvaceae</taxon>
        <taxon>Malvoideae</taxon>
        <taxon>Hibiscus</taxon>
    </lineage>
</organism>
<evidence type="ECO:0000256" key="1">
    <source>
        <dbReference type="SAM" id="MobiDB-lite"/>
    </source>
</evidence>
<sequence>MMIRVMNLPRPEFDGYCEGELIKNGMDNNGATEEGREQSDDLVESKGLIDSEKGSRKDKNEKSFGSKTGHSTLMKKNKDEKGTKVTLTPSNDGSGATNSSLKLPHKNIPSNERQSNASKGKRDYGFV</sequence>
<feature type="compositionally biased region" description="Polar residues" evidence="1">
    <location>
        <begin position="108"/>
        <end position="118"/>
    </location>
</feature>